<evidence type="ECO:0000313" key="1">
    <source>
        <dbReference type="EMBL" id="OMO65223.1"/>
    </source>
</evidence>
<sequence length="25" mass="2645">MSTALGLELPEDGIKPCEEVDLEVG</sequence>
<dbReference type="Proteomes" id="UP000188268">
    <property type="component" value="Unassembled WGS sequence"/>
</dbReference>
<accession>A0A1R3H4G1</accession>
<protein>
    <submittedName>
        <fullName evidence="1">Uncharacterized protein</fullName>
    </submittedName>
</protein>
<evidence type="ECO:0000313" key="2">
    <source>
        <dbReference type="Proteomes" id="UP000188268"/>
    </source>
</evidence>
<dbReference type="AlphaFoldDB" id="A0A1R3H4G1"/>
<dbReference type="EMBL" id="AWWV01012663">
    <property type="protein sequence ID" value="OMO65223.1"/>
    <property type="molecule type" value="Genomic_DNA"/>
</dbReference>
<dbReference type="Gramene" id="OMO65223">
    <property type="protein sequence ID" value="OMO65223"/>
    <property type="gene ID" value="CCACVL1_21576"/>
</dbReference>
<keyword evidence="2" id="KW-1185">Reference proteome</keyword>
<gene>
    <name evidence="1" type="ORF">CCACVL1_21576</name>
</gene>
<proteinExistence type="predicted"/>
<organism evidence="1 2">
    <name type="scientific">Corchorus capsularis</name>
    <name type="common">Jute</name>
    <dbReference type="NCBI Taxonomy" id="210143"/>
    <lineage>
        <taxon>Eukaryota</taxon>
        <taxon>Viridiplantae</taxon>
        <taxon>Streptophyta</taxon>
        <taxon>Embryophyta</taxon>
        <taxon>Tracheophyta</taxon>
        <taxon>Spermatophyta</taxon>
        <taxon>Magnoliopsida</taxon>
        <taxon>eudicotyledons</taxon>
        <taxon>Gunneridae</taxon>
        <taxon>Pentapetalae</taxon>
        <taxon>rosids</taxon>
        <taxon>malvids</taxon>
        <taxon>Malvales</taxon>
        <taxon>Malvaceae</taxon>
        <taxon>Grewioideae</taxon>
        <taxon>Apeibeae</taxon>
        <taxon>Corchorus</taxon>
    </lineage>
</organism>
<name>A0A1R3H4G1_COCAP</name>
<reference evidence="1 2" key="1">
    <citation type="submission" date="2013-09" db="EMBL/GenBank/DDBJ databases">
        <title>Corchorus capsularis genome sequencing.</title>
        <authorList>
            <person name="Alam M."/>
            <person name="Haque M.S."/>
            <person name="Islam M.S."/>
            <person name="Emdad E.M."/>
            <person name="Islam M.M."/>
            <person name="Ahmed B."/>
            <person name="Halim A."/>
            <person name="Hossen Q.M.M."/>
            <person name="Hossain M.Z."/>
            <person name="Ahmed R."/>
            <person name="Khan M.M."/>
            <person name="Islam R."/>
            <person name="Rashid M.M."/>
            <person name="Khan S.A."/>
            <person name="Rahman M.S."/>
            <person name="Alam M."/>
        </authorList>
    </citation>
    <scope>NUCLEOTIDE SEQUENCE [LARGE SCALE GENOMIC DNA]</scope>
    <source>
        <strain evidence="2">cv. CVL-1</strain>
        <tissue evidence="1">Whole seedling</tissue>
    </source>
</reference>
<comment type="caution">
    <text evidence="1">The sequence shown here is derived from an EMBL/GenBank/DDBJ whole genome shotgun (WGS) entry which is preliminary data.</text>
</comment>